<dbReference type="Proteomes" id="UP000034150">
    <property type="component" value="Unassembled WGS sequence"/>
</dbReference>
<evidence type="ECO:0000313" key="1">
    <source>
        <dbReference type="EMBL" id="KKE98273.1"/>
    </source>
</evidence>
<dbReference type="EMBL" id="LAUZ02000188">
    <property type="protein sequence ID" value="KKE98273.1"/>
    <property type="molecule type" value="Genomic_DNA"/>
</dbReference>
<dbReference type="PATRIC" id="fig|1807.13.peg.6319"/>
<proteinExistence type="predicted"/>
<evidence type="ECO:0000313" key="2">
    <source>
        <dbReference type="Proteomes" id="UP000034150"/>
    </source>
</evidence>
<comment type="caution">
    <text evidence="1">The sequence shown here is derived from an EMBL/GenBank/DDBJ whole genome shotgun (WGS) entry which is preliminary data.</text>
</comment>
<keyword evidence="2" id="KW-1185">Reference proteome</keyword>
<gene>
    <name evidence="1" type="ORF">WN67_30155</name>
</gene>
<reference evidence="1 2" key="1">
    <citation type="journal article" date="2015" name="Genome Announc.">
        <title>Draft Genome Sequence of Mycobacterium obuense Strain UC1, Isolated from Patient Sputum.</title>
        <authorList>
            <person name="Greninger A.L."/>
            <person name="Cunningham G."/>
            <person name="Hsu E.D."/>
            <person name="Yu J.M."/>
            <person name="Chiu C.Y."/>
            <person name="Miller S."/>
        </authorList>
    </citation>
    <scope>NUCLEOTIDE SEQUENCE [LARGE SCALE GENOMIC DNA]</scope>
    <source>
        <strain evidence="1 2">UC1</strain>
    </source>
</reference>
<sequence>MFRPVVPAMRQECREFLAPSVLRAVEREDEFEVLRSGDLGRLVVRPRGCDVVPMTSAHCSRCGAERPSWLGAPHRCIGNADLSWLSFHETSASAAMAWRRHLLDGAP</sequence>
<accession>A0A0M2JP88</accession>
<name>A0A0M2JP88_9MYCO</name>
<organism evidence="1 2">
    <name type="scientific">Mycolicibacterium obuense</name>
    <dbReference type="NCBI Taxonomy" id="1807"/>
    <lineage>
        <taxon>Bacteria</taxon>
        <taxon>Bacillati</taxon>
        <taxon>Actinomycetota</taxon>
        <taxon>Actinomycetes</taxon>
        <taxon>Mycobacteriales</taxon>
        <taxon>Mycobacteriaceae</taxon>
        <taxon>Mycolicibacterium</taxon>
    </lineage>
</organism>
<dbReference type="AlphaFoldDB" id="A0A0M2JP88"/>
<protein>
    <submittedName>
        <fullName evidence="1">Uncharacterized protein</fullName>
    </submittedName>
</protein>